<reference evidence="1" key="1">
    <citation type="submission" date="2021-01" db="EMBL/GenBank/DDBJ databases">
        <title>Adiantum capillus-veneris genome.</title>
        <authorList>
            <person name="Fang Y."/>
            <person name="Liao Q."/>
        </authorList>
    </citation>
    <scope>NUCLEOTIDE SEQUENCE</scope>
    <source>
        <strain evidence="1">H3</strain>
        <tissue evidence="1">Leaf</tissue>
    </source>
</reference>
<gene>
    <name evidence="1" type="ORF">GOP47_0009564</name>
</gene>
<dbReference type="EMBL" id="JABFUD020000009">
    <property type="protein sequence ID" value="KAI5075488.1"/>
    <property type="molecule type" value="Genomic_DNA"/>
</dbReference>
<evidence type="ECO:0000313" key="1">
    <source>
        <dbReference type="EMBL" id="KAI5075488.1"/>
    </source>
</evidence>
<keyword evidence="2" id="KW-1185">Reference proteome</keyword>
<sequence>MLKEITAQHLSRHQEDIGFSKAVCWPCYVHLSTGQCDAIRKIRKQTGNCVIKRVKHDIPIFVDASMGVNTQQGGIPLSSSYGGHMIFSMMIFRNLFLTSEGFYEVLF</sequence>
<evidence type="ECO:0000313" key="2">
    <source>
        <dbReference type="Proteomes" id="UP000886520"/>
    </source>
</evidence>
<name>A0A9D4ZHA2_ADICA</name>
<dbReference type="Proteomes" id="UP000886520">
    <property type="component" value="Chromosome 9"/>
</dbReference>
<organism evidence="1 2">
    <name type="scientific">Adiantum capillus-veneris</name>
    <name type="common">Maidenhair fern</name>
    <dbReference type="NCBI Taxonomy" id="13818"/>
    <lineage>
        <taxon>Eukaryota</taxon>
        <taxon>Viridiplantae</taxon>
        <taxon>Streptophyta</taxon>
        <taxon>Embryophyta</taxon>
        <taxon>Tracheophyta</taxon>
        <taxon>Polypodiopsida</taxon>
        <taxon>Polypodiidae</taxon>
        <taxon>Polypodiales</taxon>
        <taxon>Pteridineae</taxon>
        <taxon>Pteridaceae</taxon>
        <taxon>Vittarioideae</taxon>
        <taxon>Adiantum</taxon>
    </lineage>
</organism>
<protein>
    <submittedName>
        <fullName evidence="1">Uncharacterized protein</fullName>
    </submittedName>
</protein>
<proteinExistence type="predicted"/>
<dbReference type="AlphaFoldDB" id="A0A9D4ZHA2"/>
<comment type="caution">
    <text evidence="1">The sequence shown here is derived from an EMBL/GenBank/DDBJ whole genome shotgun (WGS) entry which is preliminary data.</text>
</comment>
<accession>A0A9D4ZHA2</accession>